<evidence type="ECO:0000256" key="4">
    <source>
        <dbReference type="RuleBase" id="RU363019"/>
    </source>
</evidence>
<dbReference type="Gene3D" id="2.40.100.10">
    <property type="entry name" value="Cyclophilin-like"/>
    <property type="match status" value="1"/>
</dbReference>
<evidence type="ECO:0000313" key="7">
    <source>
        <dbReference type="Proteomes" id="UP000324324"/>
    </source>
</evidence>
<keyword evidence="2 4" id="KW-0697">Rotamase</keyword>
<dbReference type="CDD" id="cd01920">
    <property type="entry name" value="cyclophilin_EcCYP_like"/>
    <property type="match status" value="1"/>
</dbReference>
<comment type="caution">
    <text evidence="6">The sequence shown here is derived from an EMBL/GenBank/DDBJ whole genome shotgun (WGS) entry which is preliminary data.</text>
</comment>
<accession>A0A5M8BBY6</accession>
<protein>
    <recommendedName>
        <fullName evidence="4">Peptidyl-prolyl cis-trans isomerase</fullName>
        <shortName evidence="4">PPIase</shortName>
        <ecNumber evidence="4">5.2.1.8</ecNumber>
    </recommendedName>
</protein>
<dbReference type="PROSITE" id="PS51318">
    <property type="entry name" value="TAT"/>
    <property type="match status" value="1"/>
</dbReference>
<organism evidence="6 7">
    <name type="scientific">Cupriavidus cauae</name>
    <dbReference type="NCBI Taxonomy" id="2608999"/>
    <lineage>
        <taxon>Bacteria</taxon>
        <taxon>Pseudomonadati</taxon>
        <taxon>Pseudomonadota</taxon>
        <taxon>Betaproteobacteria</taxon>
        <taxon>Burkholderiales</taxon>
        <taxon>Burkholderiaceae</taxon>
        <taxon>Cupriavidus</taxon>
    </lineage>
</organism>
<keyword evidence="3 4" id="KW-0413">Isomerase</keyword>
<dbReference type="InterPro" id="IPR006311">
    <property type="entry name" value="TAT_signal"/>
</dbReference>
<evidence type="ECO:0000256" key="1">
    <source>
        <dbReference type="ARBA" id="ARBA00007365"/>
    </source>
</evidence>
<reference evidence="6 7" key="1">
    <citation type="submission" date="2019-09" db="EMBL/GenBank/DDBJ databases">
        <title>Isolation of a novel species in the genus Cupriavidus from patients with sepsis using whole genome sequencing.</title>
        <authorList>
            <person name="Kweon O.J."/>
            <person name="Lee M.-K."/>
        </authorList>
    </citation>
    <scope>NUCLEOTIDE SEQUENCE [LARGE SCALE GENOMIC DNA]</scope>
    <source>
        <strain evidence="6 7">MKL-01</strain>
    </source>
</reference>
<evidence type="ECO:0000313" key="6">
    <source>
        <dbReference type="EMBL" id="KAA6133288.1"/>
    </source>
</evidence>
<dbReference type="PROSITE" id="PS00170">
    <property type="entry name" value="CSA_PPIASE_1"/>
    <property type="match status" value="1"/>
</dbReference>
<dbReference type="Pfam" id="PF00160">
    <property type="entry name" value="Pro_isomerase"/>
    <property type="match status" value="1"/>
</dbReference>
<dbReference type="InterPro" id="IPR002130">
    <property type="entry name" value="Cyclophilin-type_PPIase_dom"/>
</dbReference>
<evidence type="ECO:0000256" key="2">
    <source>
        <dbReference type="ARBA" id="ARBA00023110"/>
    </source>
</evidence>
<dbReference type="EC" id="5.2.1.8" evidence="4"/>
<keyword evidence="7" id="KW-1185">Reference proteome</keyword>
<dbReference type="PANTHER" id="PTHR43246">
    <property type="entry name" value="PEPTIDYL-PROLYL CIS-TRANS ISOMERASE CYP38, CHLOROPLASTIC"/>
    <property type="match status" value="1"/>
</dbReference>
<dbReference type="InterPro" id="IPR020892">
    <property type="entry name" value="Cyclophilin-type_PPIase_CS"/>
</dbReference>
<sequence>MRGDCRDGASIDRRYPPIALAHSLEIPMSLTRRGALGAMLAALMAGTLSYGAAHAQAPASAPATTAERVRFATSAGNFTIEVYPEAAPKTVANFLEYVNSGFYSGTIFHRVINGFMVQGGGFDRDMKQKPTRAPIPLEAQNGLKNKAGTVAMARTGDPNSATAQFFINVVDNPSLDYPQPDGNGYAVFGKVVEGMDTVDRIKKTPTTAYGPMRNVPATPIVIESATIVK</sequence>
<comment type="similarity">
    <text evidence="1 4">Belongs to the cyclophilin-type PPIase family.</text>
</comment>
<dbReference type="PROSITE" id="PS50072">
    <property type="entry name" value="CSA_PPIASE_2"/>
    <property type="match status" value="1"/>
</dbReference>
<dbReference type="EMBL" id="VWRN01000005">
    <property type="protein sequence ID" value="KAA6133288.1"/>
    <property type="molecule type" value="Genomic_DNA"/>
</dbReference>
<comment type="function">
    <text evidence="4">PPIases accelerate the folding of proteins. It catalyzes the cis-trans isomerization of proline imidic peptide bonds in oligopeptides.</text>
</comment>
<comment type="catalytic activity">
    <reaction evidence="4">
        <text>[protein]-peptidylproline (omega=180) = [protein]-peptidylproline (omega=0)</text>
        <dbReference type="Rhea" id="RHEA:16237"/>
        <dbReference type="Rhea" id="RHEA-COMP:10747"/>
        <dbReference type="Rhea" id="RHEA-COMP:10748"/>
        <dbReference type="ChEBI" id="CHEBI:83833"/>
        <dbReference type="ChEBI" id="CHEBI:83834"/>
        <dbReference type="EC" id="5.2.1.8"/>
    </reaction>
</comment>
<evidence type="ECO:0000256" key="3">
    <source>
        <dbReference type="ARBA" id="ARBA00023235"/>
    </source>
</evidence>
<dbReference type="PRINTS" id="PR00153">
    <property type="entry name" value="CSAPPISMRASE"/>
</dbReference>
<evidence type="ECO:0000259" key="5">
    <source>
        <dbReference type="PROSITE" id="PS50072"/>
    </source>
</evidence>
<dbReference type="AlphaFoldDB" id="A0A5M8BBY6"/>
<dbReference type="SUPFAM" id="SSF50891">
    <property type="entry name" value="Cyclophilin-like"/>
    <property type="match status" value="1"/>
</dbReference>
<gene>
    <name evidence="6" type="ORF">F1599_01335</name>
</gene>
<feature type="domain" description="PPIase cyclophilin-type" evidence="5">
    <location>
        <begin position="73"/>
        <end position="227"/>
    </location>
</feature>
<dbReference type="InterPro" id="IPR029000">
    <property type="entry name" value="Cyclophilin-like_dom_sf"/>
</dbReference>
<dbReference type="InterPro" id="IPR044665">
    <property type="entry name" value="E_coli_cyclophilin_A-like"/>
</dbReference>
<proteinExistence type="inferred from homology"/>
<dbReference type="GO" id="GO:0003755">
    <property type="term" value="F:peptidyl-prolyl cis-trans isomerase activity"/>
    <property type="evidence" value="ECO:0007669"/>
    <property type="project" value="UniProtKB-UniRule"/>
</dbReference>
<dbReference type="GO" id="GO:0006457">
    <property type="term" value="P:protein folding"/>
    <property type="evidence" value="ECO:0007669"/>
    <property type="project" value="InterPro"/>
</dbReference>
<name>A0A5M8BBY6_9BURK</name>
<dbReference type="Proteomes" id="UP000324324">
    <property type="component" value="Unassembled WGS sequence"/>
</dbReference>